<organism evidence="3 4">
    <name type="scientific">Peptoniphilus ovalis</name>
    <dbReference type="NCBI Taxonomy" id="2841503"/>
    <lineage>
        <taxon>Bacteria</taxon>
        <taxon>Bacillati</taxon>
        <taxon>Bacillota</taxon>
        <taxon>Tissierellia</taxon>
        <taxon>Tissierellales</taxon>
        <taxon>Peptoniphilaceae</taxon>
        <taxon>Peptoniphilus</taxon>
    </lineage>
</organism>
<feature type="domain" description="DDH" evidence="1">
    <location>
        <begin position="22"/>
        <end position="164"/>
    </location>
</feature>
<evidence type="ECO:0000259" key="2">
    <source>
        <dbReference type="Pfam" id="PF02272"/>
    </source>
</evidence>
<sequence length="327" mass="36660">MEMINLTNLAFEFKKLIEESEKIAIASHLNPDGDNLGSVIAMKNLLKKYGKTPIFLLDDLIPSSFKFLPNIEENKSPEEVKDINFDLFITLDCSDTNRMGDNLKEIFEKSSKTINIDHHKTNENFADLNIVDSNSPATCELLYRVFESIDFELNKDIATSLYTGLSTDTGSFKYDSVNSETFRIASELVKYDISLNDIAVNVYQSRSIEKTNLLIRALNSIKYFCDNKIAVAIVTNKDMEETNAEKGDADGIVEFVRDTDGVELAVLLKEKEDCIRLSLRSKSEINCTKIASQFDGGGHVRASGGTIHHKDFDKAIDDIVKAAKEEL</sequence>
<evidence type="ECO:0000313" key="4">
    <source>
        <dbReference type="Proteomes" id="UP000783742"/>
    </source>
</evidence>
<name>A0ABS6FG05_9FIRM</name>
<keyword evidence="4" id="KW-1185">Reference proteome</keyword>
<dbReference type="InterPro" id="IPR051319">
    <property type="entry name" value="Oligoribo/pAp-PDE_c-di-AMP_PDE"/>
</dbReference>
<dbReference type="Proteomes" id="UP000783742">
    <property type="component" value="Unassembled WGS sequence"/>
</dbReference>
<dbReference type="Pfam" id="PF02272">
    <property type="entry name" value="DHHA1"/>
    <property type="match status" value="1"/>
</dbReference>
<proteinExistence type="predicted"/>
<dbReference type="PANTHER" id="PTHR47618">
    <property type="entry name" value="BIFUNCTIONAL OLIGORIBONUCLEASE AND PAP PHOSPHATASE NRNA"/>
    <property type="match status" value="1"/>
</dbReference>
<dbReference type="Pfam" id="PF01368">
    <property type="entry name" value="DHH"/>
    <property type="match status" value="1"/>
</dbReference>
<comment type="caution">
    <text evidence="3">The sequence shown here is derived from an EMBL/GenBank/DDBJ whole genome shotgun (WGS) entry which is preliminary data.</text>
</comment>
<feature type="domain" description="DHHA1" evidence="2">
    <location>
        <begin position="227"/>
        <end position="325"/>
    </location>
</feature>
<protein>
    <submittedName>
        <fullName evidence="3">Bifunctional oligoribonuclease/PAP phosphatase NrnA</fullName>
    </submittedName>
</protein>
<reference evidence="3 4" key="1">
    <citation type="submission" date="2021-06" db="EMBL/GenBank/DDBJ databases">
        <authorList>
            <person name="Sun Q."/>
            <person name="Li D."/>
        </authorList>
    </citation>
    <scope>NUCLEOTIDE SEQUENCE [LARGE SCALE GENOMIC DNA]</scope>
    <source>
        <strain evidence="3 4">MSJ-1</strain>
    </source>
</reference>
<evidence type="ECO:0000259" key="1">
    <source>
        <dbReference type="Pfam" id="PF01368"/>
    </source>
</evidence>
<dbReference type="PANTHER" id="PTHR47618:SF1">
    <property type="entry name" value="BIFUNCTIONAL OLIGORIBONUCLEASE AND PAP PHOSPHATASE NRNA"/>
    <property type="match status" value="1"/>
</dbReference>
<accession>A0ABS6FG05</accession>
<evidence type="ECO:0000313" key="3">
    <source>
        <dbReference type="EMBL" id="MBU5669070.1"/>
    </source>
</evidence>
<dbReference type="InterPro" id="IPR003156">
    <property type="entry name" value="DHHA1_dom"/>
</dbReference>
<dbReference type="EMBL" id="JAHLQO010000003">
    <property type="protein sequence ID" value="MBU5669070.1"/>
    <property type="molecule type" value="Genomic_DNA"/>
</dbReference>
<gene>
    <name evidence="3" type="ORF">KQI68_04355</name>
</gene>
<dbReference type="InterPro" id="IPR001667">
    <property type="entry name" value="DDH_dom"/>
</dbReference>
<dbReference type="RefSeq" id="WP_216548919.1">
    <property type="nucleotide sequence ID" value="NZ_JAHLQO010000003.1"/>
</dbReference>